<proteinExistence type="predicted"/>
<gene>
    <name evidence="2" type="ORF">GALMADRAFT_224445</name>
</gene>
<evidence type="ECO:0000313" key="3">
    <source>
        <dbReference type="Proteomes" id="UP000027222"/>
    </source>
</evidence>
<evidence type="ECO:0000313" key="2">
    <source>
        <dbReference type="EMBL" id="KDR78047.1"/>
    </source>
</evidence>
<dbReference type="AlphaFoldDB" id="A0A067T6T7"/>
<feature type="chain" id="PRO_5001648920" description="DUF2780 domain-containing protein" evidence="1">
    <location>
        <begin position="24"/>
        <end position="164"/>
    </location>
</feature>
<dbReference type="HOGENOM" id="CLU_1619159_0_0_1"/>
<evidence type="ECO:0008006" key="4">
    <source>
        <dbReference type="Google" id="ProtNLM"/>
    </source>
</evidence>
<dbReference type="EMBL" id="KL142375">
    <property type="protein sequence ID" value="KDR78047.1"/>
    <property type="molecule type" value="Genomic_DNA"/>
</dbReference>
<evidence type="ECO:0000256" key="1">
    <source>
        <dbReference type="SAM" id="SignalP"/>
    </source>
</evidence>
<dbReference type="Proteomes" id="UP000027222">
    <property type="component" value="Unassembled WGS sequence"/>
</dbReference>
<keyword evidence="3" id="KW-1185">Reference proteome</keyword>
<keyword evidence="1" id="KW-0732">Signal</keyword>
<name>A0A067T6T7_GALM3</name>
<accession>A0A067T6T7</accession>
<reference evidence="3" key="1">
    <citation type="journal article" date="2014" name="Proc. Natl. Acad. Sci. U.S.A.">
        <title>Extensive sampling of basidiomycete genomes demonstrates inadequacy of the white-rot/brown-rot paradigm for wood decay fungi.</title>
        <authorList>
            <person name="Riley R."/>
            <person name="Salamov A.A."/>
            <person name="Brown D.W."/>
            <person name="Nagy L.G."/>
            <person name="Floudas D."/>
            <person name="Held B.W."/>
            <person name="Levasseur A."/>
            <person name="Lombard V."/>
            <person name="Morin E."/>
            <person name="Otillar R."/>
            <person name="Lindquist E.A."/>
            <person name="Sun H."/>
            <person name="LaButti K.M."/>
            <person name="Schmutz J."/>
            <person name="Jabbour D."/>
            <person name="Luo H."/>
            <person name="Baker S.E."/>
            <person name="Pisabarro A.G."/>
            <person name="Walton J.D."/>
            <person name="Blanchette R.A."/>
            <person name="Henrissat B."/>
            <person name="Martin F."/>
            <person name="Cullen D."/>
            <person name="Hibbett D.S."/>
            <person name="Grigoriev I.V."/>
        </authorList>
    </citation>
    <scope>NUCLEOTIDE SEQUENCE [LARGE SCALE GENOMIC DNA]</scope>
    <source>
        <strain evidence="3">CBS 339.88</strain>
    </source>
</reference>
<sequence length="164" mass="16602">MKSFKKLIALVALTLATSKTASGAPIPEQALDLTGQAINTDPAFQILDENLSAPSTPPLRRLRSITNIRNRDLAGILKPVLTSAQGVTEGVNKGVEAGAGNIDHGLHSVGSAASSITSGAADITGGTLEGAGNTVAAVPKALYSILSNLDHSKGLLGNIASLLK</sequence>
<organism evidence="2 3">
    <name type="scientific">Galerina marginata (strain CBS 339.88)</name>
    <dbReference type="NCBI Taxonomy" id="685588"/>
    <lineage>
        <taxon>Eukaryota</taxon>
        <taxon>Fungi</taxon>
        <taxon>Dikarya</taxon>
        <taxon>Basidiomycota</taxon>
        <taxon>Agaricomycotina</taxon>
        <taxon>Agaricomycetes</taxon>
        <taxon>Agaricomycetidae</taxon>
        <taxon>Agaricales</taxon>
        <taxon>Agaricineae</taxon>
        <taxon>Strophariaceae</taxon>
        <taxon>Galerina</taxon>
    </lineage>
</organism>
<feature type="signal peptide" evidence="1">
    <location>
        <begin position="1"/>
        <end position="23"/>
    </location>
</feature>
<protein>
    <recommendedName>
        <fullName evidence="4">DUF2780 domain-containing protein</fullName>
    </recommendedName>
</protein>